<evidence type="ECO:0000313" key="1">
    <source>
        <dbReference type="EMBL" id="KAL3570447.1"/>
    </source>
</evidence>
<dbReference type="EMBL" id="RCHU02000015">
    <property type="protein sequence ID" value="KAL3570447.1"/>
    <property type="molecule type" value="Genomic_DNA"/>
</dbReference>
<evidence type="ECO:0000313" key="2">
    <source>
        <dbReference type="Proteomes" id="UP000309997"/>
    </source>
</evidence>
<protein>
    <submittedName>
        <fullName evidence="1">Uncharacterized protein</fullName>
    </submittedName>
</protein>
<organism evidence="1 2">
    <name type="scientific">Populus alba</name>
    <name type="common">White poplar</name>
    <dbReference type="NCBI Taxonomy" id="43335"/>
    <lineage>
        <taxon>Eukaryota</taxon>
        <taxon>Viridiplantae</taxon>
        <taxon>Streptophyta</taxon>
        <taxon>Embryophyta</taxon>
        <taxon>Tracheophyta</taxon>
        <taxon>Spermatophyta</taxon>
        <taxon>Magnoliopsida</taxon>
        <taxon>eudicotyledons</taxon>
        <taxon>Gunneridae</taxon>
        <taxon>Pentapetalae</taxon>
        <taxon>rosids</taxon>
        <taxon>fabids</taxon>
        <taxon>Malpighiales</taxon>
        <taxon>Salicaceae</taxon>
        <taxon>Saliceae</taxon>
        <taxon>Populus</taxon>
    </lineage>
</organism>
<proteinExistence type="predicted"/>
<comment type="caution">
    <text evidence="1">The sequence shown here is derived from an EMBL/GenBank/DDBJ whole genome shotgun (WGS) entry which is preliminary data.</text>
</comment>
<reference evidence="1 2" key="1">
    <citation type="journal article" date="2024" name="Plant Biotechnol. J.">
        <title>Genome and CRISPR/Cas9 system of a widespread forest tree (Populus alba) in the world.</title>
        <authorList>
            <person name="Liu Y.J."/>
            <person name="Jiang P.F."/>
            <person name="Han X.M."/>
            <person name="Li X.Y."/>
            <person name="Wang H.M."/>
            <person name="Wang Y.J."/>
            <person name="Wang X.X."/>
            <person name="Zeng Q.Y."/>
        </authorList>
    </citation>
    <scope>NUCLEOTIDE SEQUENCE [LARGE SCALE GENOMIC DNA]</scope>
    <source>
        <strain evidence="2">cv. PAL-ZL1</strain>
    </source>
</reference>
<gene>
    <name evidence="1" type="ORF">D5086_027696</name>
</gene>
<sequence>MKASSDVPLEVNESNVYNFQVMACDGLTLGCNEQCRCHKHNQGHRQRTWCLLPVIGDRSFRRGSRDKIIVNKIDDLLAEKNGHPTLPLVEISNSRIKLNQ</sequence>
<accession>A0ACC4AW44</accession>
<name>A0ACC4AW44_POPAL</name>
<keyword evidence="2" id="KW-1185">Reference proteome</keyword>
<dbReference type="Proteomes" id="UP000309997">
    <property type="component" value="Unassembled WGS sequence"/>
</dbReference>